<sequence precursor="true">MRKFLLITLILLSIFTIALGAPKKSTKATNNNKSVVERLKNIQKITADFTQTTKIKNFPEEVYKGKLYLVAGEKALWDYNYPYKQYYLFDKKGMEYYDSSTNQVIIQNKNSSREANIILTVLFNFKEIENNFDIVVNGKTQIQLKPKQDIGLKYIMLLLDSKNNIKGIHSEDINGNISEIEFNNVEINKDISLDVFKVKHPADAQIFKY</sequence>
<evidence type="ECO:0000313" key="3">
    <source>
        <dbReference type="EMBL" id="ADR18366.1"/>
    </source>
</evidence>
<dbReference type="HOGENOM" id="CLU_087560_0_0_0"/>
<dbReference type="OrthoDB" id="9792522at2"/>
<name>E4TEW0_CALNY</name>
<reference key="1">
    <citation type="submission" date="2010-11" db="EMBL/GenBank/DDBJ databases">
        <title>The complete genome of chromosome of Calditerrivibrio nitroreducens DSM 19672.</title>
        <authorList>
            <consortium name="US DOE Joint Genome Institute (JGI-PGF)"/>
            <person name="Lucas S."/>
            <person name="Copeland A."/>
            <person name="Lapidus A."/>
            <person name="Bruce D."/>
            <person name="Goodwin L."/>
            <person name="Pitluck S."/>
            <person name="Kyrpides N."/>
            <person name="Mavromatis K."/>
            <person name="Ivanova N."/>
            <person name="Mikhailova N."/>
            <person name="Zeytun A."/>
            <person name="Brettin T."/>
            <person name="Detter J.C."/>
            <person name="Tapia R."/>
            <person name="Han C."/>
            <person name="Land M."/>
            <person name="Hauser L."/>
            <person name="Markowitz V."/>
            <person name="Cheng J.-F."/>
            <person name="Hugenholtz P."/>
            <person name="Woyke T."/>
            <person name="Wu D."/>
            <person name="Spring S."/>
            <person name="Schroeder M."/>
            <person name="Brambilla E."/>
            <person name="Klenk H.-P."/>
            <person name="Eisen J.A."/>
        </authorList>
    </citation>
    <scope>NUCLEOTIDE SEQUENCE [LARGE SCALE GENOMIC DNA]</scope>
    <source>
        <strain>DSM 19672</strain>
    </source>
</reference>
<gene>
    <name evidence="3" type="ordered locus">Calni_0453</name>
</gene>
<feature type="signal peptide" evidence="2">
    <location>
        <begin position="1"/>
        <end position="20"/>
    </location>
</feature>
<feature type="chain" id="PRO_5003187070" evidence="2">
    <location>
        <begin position="21"/>
        <end position="209"/>
    </location>
</feature>
<protein>
    <submittedName>
        <fullName evidence="3">Outer membrane lipoprotein carrier protein LolA</fullName>
    </submittedName>
</protein>
<reference evidence="3 4" key="2">
    <citation type="journal article" date="2011" name="Stand. Genomic Sci.">
        <title>Complete genome sequence of Calditerrivibrio nitroreducens type strain (Yu37-1).</title>
        <authorList>
            <person name="Pitluck S."/>
            <person name="Sikorski J."/>
            <person name="Zeytun A."/>
            <person name="Lapidus A."/>
            <person name="Nolan M."/>
            <person name="Lucas S."/>
            <person name="Hammon N."/>
            <person name="Deshpande S."/>
            <person name="Cheng J.F."/>
            <person name="Tapia R."/>
            <person name="Han C."/>
            <person name="Goodwin L."/>
            <person name="Liolios K."/>
            <person name="Pagani I."/>
            <person name="Ivanova N."/>
            <person name="Mavromatis K."/>
            <person name="Pati A."/>
            <person name="Chen A."/>
            <person name="Palaniappan K."/>
            <person name="Hauser L."/>
            <person name="Chang Y.J."/>
            <person name="Jeffries C.D."/>
            <person name="Detter J.C."/>
            <person name="Brambilla E."/>
            <person name="Djao O.D."/>
            <person name="Rohde M."/>
            <person name="Spring S."/>
            <person name="Goker M."/>
            <person name="Woyke T."/>
            <person name="Bristow J."/>
            <person name="Eisen J.A."/>
            <person name="Markowitz V."/>
            <person name="Hugenholtz P."/>
            <person name="Kyrpides N.C."/>
            <person name="Klenk H.P."/>
            <person name="Land M."/>
        </authorList>
    </citation>
    <scope>NUCLEOTIDE SEQUENCE [LARGE SCALE GENOMIC DNA]</scope>
    <source>
        <strain evidence="4">DSM 19672 / NBRC 101217 / Yu37-1</strain>
    </source>
</reference>
<dbReference type="RefSeq" id="WP_013450581.1">
    <property type="nucleotide sequence ID" value="NC_014758.1"/>
</dbReference>
<dbReference type="InterPro" id="IPR029046">
    <property type="entry name" value="LolA/LolB/LppX"/>
</dbReference>
<proteinExistence type="predicted"/>
<dbReference type="SUPFAM" id="SSF89392">
    <property type="entry name" value="Prokaryotic lipoproteins and lipoprotein localization factors"/>
    <property type="match status" value="1"/>
</dbReference>
<dbReference type="STRING" id="768670.Calni_0453"/>
<dbReference type="Gene3D" id="2.50.20.10">
    <property type="entry name" value="Lipoprotein localisation LolA/LolB/LppX"/>
    <property type="match status" value="1"/>
</dbReference>
<keyword evidence="3" id="KW-0449">Lipoprotein</keyword>
<dbReference type="InterPro" id="IPR004564">
    <property type="entry name" value="OM_lipoprot_carrier_LolA-like"/>
</dbReference>
<dbReference type="CDD" id="cd16325">
    <property type="entry name" value="LolA"/>
    <property type="match status" value="1"/>
</dbReference>
<dbReference type="PANTHER" id="PTHR35869">
    <property type="entry name" value="OUTER-MEMBRANE LIPOPROTEIN CARRIER PROTEIN"/>
    <property type="match status" value="1"/>
</dbReference>
<evidence type="ECO:0000313" key="4">
    <source>
        <dbReference type="Proteomes" id="UP000007039"/>
    </source>
</evidence>
<evidence type="ECO:0000256" key="2">
    <source>
        <dbReference type="SAM" id="SignalP"/>
    </source>
</evidence>
<dbReference type="KEGG" id="cni:Calni_0453"/>
<dbReference type="eggNOG" id="COG2834">
    <property type="taxonomic scope" value="Bacteria"/>
</dbReference>
<dbReference type="Pfam" id="PF03548">
    <property type="entry name" value="LolA"/>
    <property type="match status" value="1"/>
</dbReference>
<organism evidence="3 4">
    <name type="scientific">Calditerrivibrio nitroreducens (strain DSM 19672 / NBRC 101217 / Yu37-1)</name>
    <dbReference type="NCBI Taxonomy" id="768670"/>
    <lineage>
        <taxon>Bacteria</taxon>
        <taxon>Pseudomonadati</taxon>
        <taxon>Deferribacterota</taxon>
        <taxon>Deferribacteres</taxon>
        <taxon>Deferribacterales</taxon>
        <taxon>Calditerrivibrionaceae</taxon>
    </lineage>
</organism>
<dbReference type="PANTHER" id="PTHR35869:SF1">
    <property type="entry name" value="OUTER-MEMBRANE LIPOPROTEIN CARRIER PROTEIN"/>
    <property type="match status" value="1"/>
</dbReference>
<dbReference type="AlphaFoldDB" id="E4TEW0"/>
<accession>E4TEW0</accession>
<keyword evidence="4" id="KW-1185">Reference proteome</keyword>
<dbReference type="EMBL" id="CP002347">
    <property type="protein sequence ID" value="ADR18366.1"/>
    <property type="molecule type" value="Genomic_DNA"/>
</dbReference>
<evidence type="ECO:0000256" key="1">
    <source>
        <dbReference type="ARBA" id="ARBA00022729"/>
    </source>
</evidence>
<keyword evidence="1 2" id="KW-0732">Signal</keyword>
<dbReference type="Proteomes" id="UP000007039">
    <property type="component" value="Chromosome"/>
</dbReference>